<dbReference type="Proteomes" id="UP000038045">
    <property type="component" value="Unplaced"/>
</dbReference>
<feature type="region of interest" description="Disordered" evidence="4">
    <location>
        <begin position="1444"/>
        <end position="1481"/>
    </location>
</feature>
<evidence type="ECO:0000256" key="4">
    <source>
        <dbReference type="SAM" id="MobiDB-lite"/>
    </source>
</evidence>
<dbReference type="PANTHER" id="PTHR22904">
    <property type="entry name" value="TPR REPEAT CONTAINING PROTEIN"/>
    <property type="match status" value="1"/>
</dbReference>
<dbReference type="Pfam" id="PF13176">
    <property type="entry name" value="TPR_7"/>
    <property type="match status" value="1"/>
</dbReference>
<accession>A0A0N4ZNU8</accession>
<dbReference type="Pfam" id="PF13181">
    <property type="entry name" value="TPR_8"/>
    <property type="match status" value="1"/>
</dbReference>
<reference evidence="6" key="1">
    <citation type="submission" date="2017-02" db="UniProtKB">
        <authorList>
            <consortium name="WormBaseParasite"/>
        </authorList>
    </citation>
    <scope>IDENTIFICATION</scope>
</reference>
<keyword evidence="1" id="KW-0677">Repeat</keyword>
<feature type="repeat" description="TPR" evidence="3">
    <location>
        <begin position="90"/>
        <end position="123"/>
    </location>
</feature>
<evidence type="ECO:0000256" key="2">
    <source>
        <dbReference type="ARBA" id="ARBA00022803"/>
    </source>
</evidence>
<dbReference type="SUPFAM" id="SSF48452">
    <property type="entry name" value="TPR-like"/>
    <property type="match status" value="3"/>
</dbReference>
<evidence type="ECO:0000313" key="5">
    <source>
        <dbReference type="Proteomes" id="UP000038045"/>
    </source>
</evidence>
<dbReference type="PANTHER" id="PTHR22904:SF523">
    <property type="entry name" value="STRESS-INDUCED-PHOSPHOPROTEIN 1"/>
    <property type="match status" value="1"/>
</dbReference>
<dbReference type="InterPro" id="IPR011990">
    <property type="entry name" value="TPR-like_helical_dom_sf"/>
</dbReference>
<organism evidence="5 6">
    <name type="scientific">Parastrongyloides trichosuri</name>
    <name type="common">Possum-specific nematode worm</name>
    <dbReference type="NCBI Taxonomy" id="131310"/>
    <lineage>
        <taxon>Eukaryota</taxon>
        <taxon>Metazoa</taxon>
        <taxon>Ecdysozoa</taxon>
        <taxon>Nematoda</taxon>
        <taxon>Chromadorea</taxon>
        <taxon>Rhabditida</taxon>
        <taxon>Tylenchina</taxon>
        <taxon>Panagrolaimomorpha</taxon>
        <taxon>Strongyloidoidea</taxon>
        <taxon>Strongyloididae</taxon>
        <taxon>Parastrongyloides</taxon>
    </lineage>
</organism>
<dbReference type="InterPro" id="IPR019734">
    <property type="entry name" value="TPR_rpt"/>
</dbReference>
<sequence>MNNNKKQSKGINIINNDNINYLNTLINNASIAFGKNEYDNALKLYNEAILIDHENHVLYSNKSAILLKLGKAKEALQEADYSINLQPTWPKAYFRKGEALKSIGRFSDAIIVFSKGLSIDPDCDEMLEVLIQTGILYPQISKSFINVLESMKKLNLESSSFVVISVLGQEMLSISRPIEAIQLLNIALNIDGGESIKMKESIYGALAKAYYDIKNFIMACDCMEKQIDLNKLLGDTLSLIELLKKHSKLSLKCHDIKRSIDSMNKALALEKDVGVNFKKSLVILAELYKKCEDWKNLENITGIMLSEMGEDSEVYWILGKMFIQLEQWEKAEDCLCYGMQFMRSNIEKILCECYILKCKILKGLSLCFIDVSLNNEFKKIDEKVYSNTNVELCEIYNILFESAFLVKNIKLCKLYVKLQTKFALEYQSQSKYHLIIALGNLSKLYLLVNDLDAAGKTNEKRMELVFEDNRDNRSSNKGRNECDEVVESCVKLEVLCTSEYILKCLNQKDRSEERFKLLEDILVISKNEGEIKCIVKYLIKLIKFCKRYGKDDKIYGYLEELKNIVNSYKKYQWMLFKIEGHIFGIEKNYVEAVKKYTECLMIVQEDENLKGEIKLCRKLALAYEGCNEYEEALIYLEQGLTVSKQCQNIKEMFYLYRKIGEINQALRRYSEALEAFKRYLTLAEIFSEKTEIMTGLIFLSEIYISLKEYNVALNILIEAKNKIYEKYVDREKAIVYGLLGKVYLFINKKKNAMSCFCKQMCLLNHVNNYQDMLKCLDFMIFEKKQNNDVNWCVKLIKMRRSLAKKVNLISEINVLKEDSKILFDIEKFEEAKEWLEEGIVKGLSINYDFDSIVEMILNIVEINQMLNENDKALKFLDSITKIDAFSDYPPVMIIKGEIINDLEIKKEMYKKIIENGVWNESIVWEMVQLNWDDTDNERWIDEYSTFFSTDNSSLIKVLKLLKEFKKNIVPDRIEEILRMKLCDRALNLLYEGFLHLNIYAYLKKCMIKLPVPMNIYYKMNGENWKGAEVLIQSLKLSPCPYILESLIINTFSTNEKNLPVSLELISNVINQSYLSKSIKNQLKCHDKKEYNSILNISFVKEVRENYYYFNSGLWNKDGKWYNEMIIIWKILEQQKHKDCSMIDLLILCEICQRNSVVQYETIKKTIESKINNMDNFIYLFNTSFIKIFFIKNRGNEEIEVRFDENGGDYENVNNRHSPIFYKNILFKYLKEEMGNERLLKWDNGCYDCSNFINYPVKGNVKNYTDILIKYNNHFDNRSINIIWIGKEDKIGVFFNEPSKSINNIRKIINNTMDLFIDTDVIDISIINNIRYLNMLLIKTKSSVPNYFIKKSITTIIFDNDVEEEEIVKIYKDRRIPSYLFNKVYIYGDITSNFKDSLSFDLTDKFRKVIENPNELSKLLKETTIEPRIKLNELIKSFDIQNKYRKKNRRRKKDCENQQLHSNRNSYIHDNNDGESGSKNYWSEGEDRKSVLSNTFSQMSMCFGDKELDEIEGESGARIMSIEMEYDYQYKDCNVLYDTPRD</sequence>
<evidence type="ECO:0000313" key="6">
    <source>
        <dbReference type="WBParaSite" id="PTRK_0001021100.1"/>
    </source>
</evidence>
<dbReference type="STRING" id="131310.A0A0N4ZNU8"/>
<dbReference type="GO" id="GO:0051879">
    <property type="term" value="F:Hsp90 protein binding"/>
    <property type="evidence" value="ECO:0007669"/>
    <property type="project" value="TreeGrafter"/>
</dbReference>
<dbReference type="Gene3D" id="1.25.40.10">
    <property type="entry name" value="Tetratricopeptide repeat domain"/>
    <property type="match status" value="3"/>
</dbReference>
<protein>
    <submittedName>
        <fullName evidence="6">TPR_REGION domain-containing protein</fullName>
    </submittedName>
</protein>
<dbReference type="PROSITE" id="PS50005">
    <property type="entry name" value="TPR"/>
    <property type="match status" value="1"/>
</dbReference>
<dbReference type="WBParaSite" id="PTRK_0001021100.1">
    <property type="protein sequence ID" value="PTRK_0001021100.1"/>
    <property type="gene ID" value="PTRK_0001021100"/>
</dbReference>
<evidence type="ECO:0000256" key="3">
    <source>
        <dbReference type="PROSITE-ProRule" id="PRU00339"/>
    </source>
</evidence>
<evidence type="ECO:0000256" key="1">
    <source>
        <dbReference type="ARBA" id="ARBA00022737"/>
    </source>
</evidence>
<proteinExistence type="predicted"/>
<feature type="compositionally biased region" description="Polar residues" evidence="4">
    <location>
        <begin position="1456"/>
        <end position="1480"/>
    </location>
</feature>
<keyword evidence="2 3" id="KW-0802">TPR repeat</keyword>
<dbReference type="SMART" id="SM00028">
    <property type="entry name" value="TPR"/>
    <property type="match status" value="9"/>
</dbReference>
<name>A0A0N4ZNU8_PARTI</name>
<keyword evidence="5" id="KW-1185">Reference proteome</keyword>